<dbReference type="GO" id="GO:0005634">
    <property type="term" value="C:nucleus"/>
    <property type="evidence" value="ECO:0007669"/>
    <property type="project" value="UniProtKB-SubCell"/>
</dbReference>
<feature type="compositionally biased region" description="Polar residues" evidence="8">
    <location>
        <begin position="229"/>
        <end position="244"/>
    </location>
</feature>
<evidence type="ECO:0000256" key="6">
    <source>
        <dbReference type="ARBA" id="ARBA00023163"/>
    </source>
</evidence>
<gene>
    <name evidence="10" type="ORF">CPB83DRAFT_818878</name>
</gene>
<dbReference type="GO" id="GO:0000978">
    <property type="term" value="F:RNA polymerase II cis-regulatory region sequence-specific DNA binding"/>
    <property type="evidence" value="ECO:0007669"/>
    <property type="project" value="TreeGrafter"/>
</dbReference>
<comment type="subcellular location">
    <subcellularLocation>
        <location evidence="1">Nucleus</location>
    </subcellularLocation>
</comment>
<dbReference type="PROSITE" id="PS50073">
    <property type="entry name" value="COPPER_FIST_2"/>
    <property type="match status" value="1"/>
</dbReference>
<feature type="compositionally biased region" description="Polar residues" evidence="8">
    <location>
        <begin position="146"/>
        <end position="160"/>
    </location>
</feature>
<dbReference type="Pfam" id="PF00649">
    <property type="entry name" value="Copper-fist"/>
    <property type="match status" value="1"/>
</dbReference>
<evidence type="ECO:0000256" key="8">
    <source>
        <dbReference type="SAM" id="MobiDB-lite"/>
    </source>
</evidence>
<dbReference type="SMART" id="SM00412">
    <property type="entry name" value="Cu_FIST"/>
    <property type="match status" value="1"/>
</dbReference>
<feature type="region of interest" description="Disordered" evidence="8">
    <location>
        <begin position="222"/>
        <end position="245"/>
    </location>
</feature>
<evidence type="ECO:0000256" key="3">
    <source>
        <dbReference type="ARBA" id="ARBA00022833"/>
    </source>
</evidence>
<proteinExistence type="predicted"/>
<keyword evidence="11" id="KW-1185">Reference proteome</keyword>
<dbReference type="InterPro" id="IPR036395">
    <property type="entry name" value="Cu_fist_DNA-bd_dom_sf"/>
</dbReference>
<feature type="compositionally biased region" description="Low complexity" evidence="8">
    <location>
        <begin position="520"/>
        <end position="548"/>
    </location>
</feature>
<feature type="domain" description="Copper-fist" evidence="9">
    <location>
        <begin position="1"/>
        <end position="39"/>
    </location>
</feature>
<dbReference type="AlphaFoldDB" id="A0A9P6EA53"/>
<dbReference type="PANTHER" id="PTHR28088">
    <property type="entry name" value="TRANSCRIPTIONAL ACTIVATOR HAA1-RELATED"/>
    <property type="match status" value="1"/>
</dbReference>
<dbReference type="GO" id="GO:0005507">
    <property type="term" value="F:copper ion binding"/>
    <property type="evidence" value="ECO:0007669"/>
    <property type="project" value="InterPro"/>
</dbReference>
<comment type="caution">
    <text evidence="10">The sequence shown here is derived from an EMBL/GenBank/DDBJ whole genome shotgun (WGS) entry which is preliminary data.</text>
</comment>
<dbReference type="SUPFAM" id="SSF57879">
    <property type="entry name" value="Zinc domain conserved in yeast copper-regulated transcription factors"/>
    <property type="match status" value="1"/>
</dbReference>
<dbReference type="PRINTS" id="PR00617">
    <property type="entry name" value="COPPERFIST"/>
</dbReference>
<dbReference type="InterPro" id="IPR051763">
    <property type="entry name" value="Copper_Homeo_Regul"/>
</dbReference>
<evidence type="ECO:0000259" key="9">
    <source>
        <dbReference type="PROSITE" id="PS50073"/>
    </source>
</evidence>
<evidence type="ECO:0000313" key="11">
    <source>
        <dbReference type="Proteomes" id="UP000807306"/>
    </source>
</evidence>
<evidence type="ECO:0000256" key="7">
    <source>
        <dbReference type="ARBA" id="ARBA00023242"/>
    </source>
</evidence>
<evidence type="ECO:0000256" key="4">
    <source>
        <dbReference type="ARBA" id="ARBA00023008"/>
    </source>
</evidence>
<name>A0A9P6EA53_9AGAR</name>
<evidence type="ECO:0000256" key="5">
    <source>
        <dbReference type="ARBA" id="ARBA00023015"/>
    </source>
</evidence>
<keyword evidence="7" id="KW-0539">Nucleus</keyword>
<keyword evidence="3" id="KW-0862">Zinc</keyword>
<sequence>MIISAKKYACETCIKGHRSSSCRHTDRPLFEIKKKGRPVTQCEHCRELRKTKQVHVKCVCESRSTHPEPASQGSKSGFERATFPNGLPQALEASVAFQTSAEGSSSDSDHGGVVSHGPQCKSGMPCTCITPKARSRKKVDSHDPRLSQSGPSGSSFPDAMSNSSIMKRIAELRPVLPRPTNETTISGPVHIPSTGQAHPHLHRHHKSGQAPYELAYGISHHQPLHRPSHASTRSVSNPSSYNDQSFHEQMRPMASSTDNLPAQWNEQSSDNDFGLNDFNFPSICGCGDDCACPGCLHHNRSTSVPTASAYASCTNPGACSTCLDCTIMSLPASALLPVDDTALSIPNTFQQGPNVPVAEWLRQVSATDFASNSFSNLSLSNDLQQWGDSSFMNSNFDYALANMNTPIPSTSEGSYPLQSSSTSSVQNQRPDQTRIDPRLFSSSISVKGSSRPYFIGTPPSDSTRSRSPSESSQSSHQGSESQGSQFSLSYTLTGRQQGLFAGSQQSGRTTSQHHVQSNRPALSRGISSRSSASLSPSPSSTTGPPFGP</sequence>
<feature type="region of interest" description="Disordered" evidence="8">
    <location>
        <begin position="498"/>
        <end position="548"/>
    </location>
</feature>
<keyword evidence="4" id="KW-0186">Copper</keyword>
<protein>
    <recommendedName>
        <fullName evidence="9">Copper-fist domain-containing protein</fullName>
    </recommendedName>
</protein>
<feature type="region of interest" description="Disordered" evidence="8">
    <location>
        <begin position="97"/>
        <end position="117"/>
    </location>
</feature>
<dbReference type="Proteomes" id="UP000807306">
    <property type="component" value="Unassembled WGS sequence"/>
</dbReference>
<dbReference type="OrthoDB" id="5600085at2759"/>
<feature type="compositionally biased region" description="Polar residues" evidence="8">
    <location>
        <begin position="407"/>
        <end position="430"/>
    </location>
</feature>
<feature type="compositionally biased region" description="Low complexity" evidence="8">
    <location>
        <begin position="103"/>
        <end position="117"/>
    </location>
</feature>
<feature type="compositionally biased region" description="Polar residues" evidence="8">
    <location>
        <begin position="498"/>
        <end position="519"/>
    </location>
</feature>
<dbReference type="GO" id="GO:0006879">
    <property type="term" value="P:intracellular iron ion homeostasis"/>
    <property type="evidence" value="ECO:0007669"/>
    <property type="project" value="TreeGrafter"/>
</dbReference>
<keyword evidence="6" id="KW-0804">Transcription</keyword>
<accession>A0A9P6EA53</accession>
<feature type="region of interest" description="Disordered" evidence="8">
    <location>
        <begin position="132"/>
        <end position="160"/>
    </location>
</feature>
<dbReference type="SMART" id="SM01090">
    <property type="entry name" value="Copper-fist"/>
    <property type="match status" value="1"/>
</dbReference>
<evidence type="ECO:0000256" key="2">
    <source>
        <dbReference type="ARBA" id="ARBA00022723"/>
    </source>
</evidence>
<dbReference type="InterPro" id="IPR001083">
    <property type="entry name" value="Cu_fist_DNA-bd_dom"/>
</dbReference>
<keyword evidence="5" id="KW-0805">Transcription regulation</keyword>
<organism evidence="10 11">
    <name type="scientific">Crepidotus variabilis</name>
    <dbReference type="NCBI Taxonomy" id="179855"/>
    <lineage>
        <taxon>Eukaryota</taxon>
        <taxon>Fungi</taxon>
        <taxon>Dikarya</taxon>
        <taxon>Basidiomycota</taxon>
        <taxon>Agaricomycotina</taxon>
        <taxon>Agaricomycetes</taxon>
        <taxon>Agaricomycetidae</taxon>
        <taxon>Agaricales</taxon>
        <taxon>Agaricineae</taxon>
        <taxon>Crepidotaceae</taxon>
        <taxon>Crepidotus</taxon>
    </lineage>
</organism>
<keyword evidence="2" id="KW-0479">Metal-binding</keyword>
<feature type="region of interest" description="Disordered" evidence="8">
    <location>
        <begin position="407"/>
        <end position="485"/>
    </location>
</feature>
<reference evidence="10" key="1">
    <citation type="submission" date="2020-11" db="EMBL/GenBank/DDBJ databases">
        <authorList>
            <consortium name="DOE Joint Genome Institute"/>
            <person name="Ahrendt S."/>
            <person name="Riley R."/>
            <person name="Andreopoulos W."/>
            <person name="Labutti K."/>
            <person name="Pangilinan J."/>
            <person name="Ruiz-Duenas F.J."/>
            <person name="Barrasa J.M."/>
            <person name="Sanchez-Garcia M."/>
            <person name="Camarero S."/>
            <person name="Miyauchi S."/>
            <person name="Serrano A."/>
            <person name="Linde D."/>
            <person name="Babiker R."/>
            <person name="Drula E."/>
            <person name="Ayuso-Fernandez I."/>
            <person name="Pacheco R."/>
            <person name="Padilla G."/>
            <person name="Ferreira P."/>
            <person name="Barriuso J."/>
            <person name="Kellner H."/>
            <person name="Castanera R."/>
            <person name="Alfaro M."/>
            <person name="Ramirez L."/>
            <person name="Pisabarro A.G."/>
            <person name="Kuo A."/>
            <person name="Tritt A."/>
            <person name="Lipzen A."/>
            <person name="He G."/>
            <person name="Yan M."/>
            <person name="Ng V."/>
            <person name="Cullen D."/>
            <person name="Martin F."/>
            <person name="Rosso M.-N."/>
            <person name="Henrissat B."/>
            <person name="Hibbett D."/>
            <person name="Martinez A.T."/>
            <person name="Grigoriev I.V."/>
        </authorList>
    </citation>
    <scope>NUCLEOTIDE SEQUENCE</scope>
    <source>
        <strain evidence="10">CBS 506.95</strain>
    </source>
</reference>
<dbReference type="EMBL" id="MU157886">
    <property type="protein sequence ID" value="KAF9525307.1"/>
    <property type="molecule type" value="Genomic_DNA"/>
</dbReference>
<dbReference type="PANTHER" id="PTHR28088:SF5">
    <property type="entry name" value="TRANSCRIPTIONAL ACTIVATOR HAA1-RELATED"/>
    <property type="match status" value="1"/>
</dbReference>
<dbReference type="FunFam" id="3.90.430.10:FF:000001">
    <property type="entry name" value="Copper fist DNA-binding protein"/>
    <property type="match status" value="1"/>
</dbReference>
<dbReference type="GO" id="GO:0006878">
    <property type="term" value="P:intracellular copper ion homeostasis"/>
    <property type="evidence" value="ECO:0007669"/>
    <property type="project" value="TreeGrafter"/>
</dbReference>
<dbReference type="GO" id="GO:0045944">
    <property type="term" value="P:positive regulation of transcription by RNA polymerase II"/>
    <property type="evidence" value="ECO:0007669"/>
    <property type="project" value="TreeGrafter"/>
</dbReference>
<evidence type="ECO:0000313" key="10">
    <source>
        <dbReference type="EMBL" id="KAF9525307.1"/>
    </source>
</evidence>
<evidence type="ECO:0000256" key="1">
    <source>
        <dbReference type="ARBA" id="ARBA00004123"/>
    </source>
</evidence>
<feature type="compositionally biased region" description="Low complexity" evidence="8">
    <location>
        <begin position="460"/>
        <end position="485"/>
    </location>
</feature>
<dbReference type="GO" id="GO:0000981">
    <property type="term" value="F:DNA-binding transcription factor activity, RNA polymerase II-specific"/>
    <property type="evidence" value="ECO:0007669"/>
    <property type="project" value="TreeGrafter"/>
</dbReference>
<dbReference type="Gene3D" id="3.90.430.10">
    <property type="entry name" value="Copper fist DNA-binding domain"/>
    <property type="match status" value="1"/>
</dbReference>